<dbReference type="Pfam" id="PF00583">
    <property type="entry name" value="Acetyltransf_1"/>
    <property type="match status" value="1"/>
</dbReference>
<comment type="caution">
    <text evidence="2">The sequence shown here is derived from an EMBL/GenBank/DDBJ whole genome shotgun (WGS) entry which is preliminary data.</text>
</comment>
<proteinExistence type="predicted"/>
<dbReference type="SUPFAM" id="SSF55729">
    <property type="entry name" value="Acyl-CoA N-acyltransferases (Nat)"/>
    <property type="match status" value="1"/>
</dbReference>
<dbReference type="CDD" id="cd04301">
    <property type="entry name" value="NAT_SF"/>
    <property type="match status" value="1"/>
</dbReference>
<sequence>MSTSAPTIAAETAGLIEAAEIAFITAQIEGACQLFPGHGFRAERVGGGVAAITKPSFGRKLNHVAGFGMGSHVTEKDFEALERICRGVGVPVEINICPFAHPSSAELLAARGYRVCVEISVYFLPLRDYDQPECLPTESREEIRISPVSAEEHDLFLEASVTGFQSAVNEPDLLHTLAGIALRRPDTVLYFARIDGKIAGTAGVAFITTPQGRVAELYIDSTVPEFRGRGVQAALLRERLLEANKRGFEIATVNTWPVGTSARNVERAGFQLAYRKDVYTI</sequence>
<dbReference type="Gene3D" id="3.40.630.30">
    <property type="match status" value="1"/>
</dbReference>
<dbReference type="EMBL" id="JBFXLQ010000019">
    <property type="protein sequence ID" value="KAL2867413.1"/>
    <property type="molecule type" value="Genomic_DNA"/>
</dbReference>
<evidence type="ECO:0000313" key="3">
    <source>
        <dbReference type="Proteomes" id="UP001610432"/>
    </source>
</evidence>
<dbReference type="RefSeq" id="XP_070886392.1">
    <property type="nucleotide sequence ID" value="XM_071032964.1"/>
</dbReference>
<evidence type="ECO:0000313" key="2">
    <source>
        <dbReference type="EMBL" id="KAL2867413.1"/>
    </source>
</evidence>
<protein>
    <recommendedName>
        <fullName evidence="1">N-acetyltransferase domain-containing protein</fullName>
    </recommendedName>
</protein>
<dbReference type="Proteomes" id="UP001610432">
    <property type="component" value="Unassembled WGS sequence"/>
</dbReference>
<keyword evidence="3" id="KW-1185">Reference proteome</keyword>
<feature type="domain" description="N-acetyltransferase" evidence="1">
    <location>
        <begin position="143"/>
        <end position="281"/>
    </location>
</feature>
<reference evidence="2 3" key="1">
    <citation type="submission" date="2024-07" db="EMBL/GenBank/DDBJ databases">
        <title>Section-level genome sequencing and comparative genomics of Aspergillus sections Usti and Cavernicolus.</title>
        <authorList>
            <consortium name="Lawrence Berkeley National Laboratory"/>
            <person name="Nybo J.L."/>
            <person name="Vesth T.C."/>
            <person name="Theobald S."/>
            <person name="Frisvad J.C."/>
            <person name="Larsen T.O."/>
            <person name="Kjaerboelling I."/>
            <person name="Rothschild-Mancinelli K."/>
            <person name="Lyhne E.K."/>
            <person name="Kogle M.E."/>
            <person name="Barry K."/>
            <person name="Clum A."/>
            <person name="Na H."/>
            <person name="Ledsgaard L."/>
            <person name="Lin J."/>
            <person name="Lipzen A."/>
            <person name="Kuo A."/>
            <person name="Riley R."/>
            <person name="Mondo S."/>
            <person name="Labutti K."/>
            <person name="Haridas S."/>
            <person name="Pangalinan J."/>
            <person name="Salamov A.A."/>
            <person name="Simmons B.A."/>
            <person name="Magnuson J.K."/>
            <person name="Chen J."/>
            <person name="Drula E."/>
            <person name="Henrissat B."/>
            <person name="Wiebenga A."/>
            <person name="Lubbers R.J."/>
            <person name="Gomes A.C."/>
            <person name="Macurrencykelacurrency M.R."/>
            <person name="Stajich J."/>
            <person name="Grigoriev I.V."/>
            <person name="Mortensen U.H."/>
            <person name="De Vries R.P."/>
            <person name="Baker S.E."/>
            <person name="Andersen M.R."/>
        </authorList>
    </citation>
    <scope>NUCLEOTIDE SEQUENCE [LARGE SCALE GENOMIC DNA]</scope>
    <source>
        <strain evidence="2 3">CBS 449.75</strain>
    </source>
</reference>
<accession>A0ABR4LS93</accession>
<dbReference type="InterPro" id="IPR016181">
    <property type="entry name" value="Acyl_CoA_acyltransferase"/>
</dbReference>
<organism evidence="2 3">
    <name type="scientific">Aspergillus lucknowensis</name>
    <dbReference type="NCBI Taxonomy" id="176173"/>
    <lineage>
        <taxon>Eukaryota</taxon>
        <taxon>Fungi</taxon>
        <taxon>Dikarya</taxon>
        <taxon>Ascomycota</taxon>
        <taxon>Pezizomycotina</taxon>
        <taxon>Eurotiomycetes</taxon>
        <taxon>Eurotiomycetidae</taxon>
        <taxon>Eurotiales</taxon>
        <taxon>Aspergillaceae</taxon>
        <taxon>Aspergillus</taxon>
        <taxon>Aspergillus subgen. Nidulantes</taxon>
    </lineage>
</organism>
<gene>
    <name evidence="2" type="ORF">BJX67DRAFT_381117</name>
</gene>
<dbReference type="GeneID" id="98148036"/>
<evidence type="ECO:0000259" key="1">
    <source>
        <dbReference type="PROSITE" id="PS51186"/>
    </source>
</evidence>
<dbReference type="InterPro" id="IPR000182">
    <property type="entry name" value="GNAT_dom"/>
</dbReference>
<name>A0ABR4LS93_9EURO</name>
<dbReference type="PROSITE" id="PS51186">
    <property type="entry name" value="GNAT"/>
    <property type="match status" value="1"/>
</dbReference>